<keyword evidence="2" id="KW-0812">Transmembrane</keyword>
<dbReference type="RefSeq" id="WP_206722885.1">
    <property type="nucleotide sequence ID" value="NZ_CP071090.1"/>
</dbReference>
<evidence type="ECO:0000313" key="3">
    <source>
        <dbReference type="EMBL" id="QSQ21307.1"/>
    </source>
</evidence>
<organism evidence="3 4">
    <name type="scientific">Pyxidicoccus parkwayensis</name>
    <dbReference type="NCBI Taxonomy" id="2813578"/>
    <lineage>
        <taxon>Bacteria</taxon>
        <taxon>Pseudomonadati</taxon>
        <taxon>Myxococcota</taxon>
        <taxon>Myxococcia</taxon>
        <taxon>Myxococcales</taxon>
        <taxon>Cystobacterineae</taxon>
        <taxon>Myxococcaceae</taxon>
        <taxon>Pyxidicoccus</taxon>
    </lineage>
</organism>
<name>A0ABX7NV09_9BACT</name>
<keyword evidence="2" id="KW-0472">Membrane</keyword>
<feature type="transmembrane region" description="Helical" evidence="2">
    <location>
        <begin position="27"/>
        <end position="49"/>
    </location>
</feature>
<gene>
    <name evidence="3" type="ORF">JY651_39985</name>
</gene>
<keyword evidence="4" id="KW-1185">Reference proteome</keyword>
<evidence type="ECO:0000256" key="2">
    <source>
        <dbReference type="SAM" id="Phobius"/>
    </source>
</evidence>
<feature type="region of interest" description="Disordered" evidence="1">
    <location>
        <begin position="105"/>
        <end position="125"/>
    </location>
</feature>
<protein>
    <submittedName>
        <fullName evidence="3">Uncharacterized protein</fullName>
    </submittedName>
</protein>
<evidence type="ECO:0000256" key="1">
    <source>
        <dbReference type="SAM" id="MobiDB-lite"/>
    </source>
</evidence>
<accession>A0ABX7NV09</accession>
<evidence type="ECO:0000313" key="4">
    <source>
        <dbReference type="Proteomes" id="UP000662747"/>
    </source>
</evidence>
<reference evidence="3 4" key="1">
    <citation type="submission" date="2021-02" db="EMBL/GenBank/DDBJ databases">
        <title>De Novo genome assembly of isolated myxobacteria.</title>
        <authorList>
            <person name="Stevens D.C."/>
        </authorList>
    </citation>
    <scope>NUCLEOTIDE SEQUENCE [LARGE SCALE GENOMIC DNA]</scope>
    <source>
        <strain evidence="4">SCPEA02</strain>
    </source>
</reference>
<dbReference type="Proteomes" id="UP000662747">
    <property type="component" value="Chromosome"/>
</dbReference>
<dbReference type="EMBL" id="CP071090">
    <property type="protein sequence ID" value="QSQ21307.1"/>
    <property type="molecule type" value="Genomic_DNA"/>
</dbReference>
<keyword evidence="2" id="KW-1133">Transmembrane helix</keyword>
<proteinExistence type="predicted"/>
<sequence>MRPQHPERRVDTDGVTHVAPARSSSSVGLWLVGGALVFTAVCIGLSVWWSHSDVEVEPLPLVEAPPASVVQPPPMVAQAPVQRPRPAAPVATPAPVVVEETVVPPAEPEPYTGPTGTQLYRPGTKPLKRGIVVPEDFELPPGYVRHYQSTDDGDRLKAILMFHPDYEPKDASGQPIPLPENRVVPAEMAPPGLPIQMLELPEGSEAGAAQ</sequence>